<dbReference type="KEGG" id="psel:GM415_09825"/>
<dbReference type="InterPro" id="IPR013229">
    <property type="entry name" value="PEGA"/>
</dbReference>
<feature type="domain" description="PEGA" evidence="1">
    <location>
        <begin position="23"/>
        <end position="73"/>
    </location>
</feature>
<accession>A0A6I6JIE9</accession>
<protein>
    <submittedName>
        <fullName evidence="2">PEGA domain-containing protein</fullName>
    </submittedName>
</protein>
<gene>
    <name evidence="2" type="ORF">GM415_09825</name>
</gene>
<evidence type="ECO:0000259" key="1">
    <source>
        <dbReference type="Pfam" id="PF08308"/>
    </source>
</evidence>
<dbReference type="Pfam" id="PF08308">
    <property type="entry name" value="PEGA"/>
    <property type="match status" value="1"/>
</dbReference>
<name>A0A6I6JIE9_9BACT</name>
<reference evidence="2 3" key="1">
    <citation type="submission" date="2019-11" db="EMBL/GenBank/DDBJ databases">
        <authorList>
            <person name="Zheng R.K."/>
            <person name="Sun C.M."/>
        </authorList>
    </citation>
    <scope>NUCLEOTIDE SEQUENCE [LARGE SCALE GENOMIC DNA]</scope>
    <source>
        <strain evidence="2 3">SRB007</strain>
    </source>
</reference>
<keyword evidence="3" id="KW-1185">Reference proteome</keyword>
<evidence type="ECO:0000313" key="3">
    <source>
        <dbReference type="Proteomes" id="UP000428328"/>
    </source>
</evidence>
<dbReference type="AlphaFoldDB" id="A0A6I6JIE9"/>
<proteinExistence type="predicted"/>
<dbReference type="Proteomes" id="UP000428328">
    <property type="component" value="Chromosome"/>
</dbReference>
<sequence>MALCIGILIILPLTGCGPAKQRIPVSTNPLGAAVYADGKKVCTSPCTVAFDRQGNHLVTIVKEGYEQVDLKVTRQFQPDRAIRDGLITGVLKGGDPKEVGSEVAREVDEQERSGEAYKLEPDVITVTLTPLGGRE</sequence>
<evidence type="ECO:0000313" key="2">
    <source>
        <dbReference type="EMBL" id="QGY42031.1"/>
    </source>
</evidence>
<organism evidence="2 3">
    <name type="scientific">Pseudodesulfovibrio cashew</name>
    <dbReference type="NCBI Taxonomy" id="2678688"/>
    <lineage>
        <taxon>Bacteria</taxon>
        <taxon>Pseudomonadati</taxon>
        <taxon>Thermodesulfobacteriota</taxon>
        <taxon>Desulfovibrionia</taxon>
        <taxon>Desulfovibrionales</taxon>
        <taxon>Desulfovibrionaceae</taxon>
    </lineage>
</organism>
<dbReference type="EMBL" id="CP046400">
    <property type="protein sequence ID" value="QGY42031.1"/>
    <property type="molecule type" value="Genomic_DNA"/>
</dbReference>